<keyword evidence="1" id="KW-1133">Transmembrane helix</keyword>
<keyword evidence="1" id="KW-0812">Transmembrane</keyword>
<dbReference type="EMBL" id="CAYU010000017">
    <property type="protein sequence ID" value="CCY75801.1"/>
    <property type="molecule type" value="Genomic_DNA"/>
</dbReference>
<accession>R5LRR6</accession>
<dbReference type="AlphaFoldDB" id="R5LRR6"/>
<comment type="caution">
    <text evidence="2">The sequence shown here is derived from an EMBL/GenBank/DDBJ whole genome shotgun (WGS) entry which is preliminary data.</text>
</comment>
<protein>
    <recommendedName>
        <fullName evidence="4">Membrane fusion protein</fullName>
    </recommendedName>
</protein>
<proteinExistence type="predicted"/>
<organism evidence="2 3">
    <name type="scientific">Eshraghiella crossota CAG:259</name>
    <dbReference type="NCBI Taxonomy" id="1263062"/>
    <lineage>
        <taxon>Bacteria</taxon>
        <taxon>Bacillati</taxon>
        <taxon>Bacillota</taxon>
        <taxon>Clostridia</taxon>
        <taxon>Lachnospirales</taxon>
        <taxon>Lachnospiraceae</taxon>
        <taxon>Eshraghiella</taxon>
    </lineage>
</organism>
<sequence length="278" mass="31670">MAKKNTIFKLTVITVILLLFLAPIIILYKLSGSEKKSYIQDTYYEYKEAAYGEPIRVTRADIEYYVTTDGVISSSEYITIDIKDIERDNILVQPGDEIYKDKEITTGQKIIKAPCNGIVESVDTGNRIRVLSFDKLQLVTNIPIDKLNYIKESKSLSFNENEKLTVREISNIAQGNKVKVVFDIDSKSYMYGEELPDIKIYTDKVYSEVLVVNKNCVYKKGNSYYVRVLDENGYYINEQEVKVSLETEEYMAISGVEEGTICDSGYKAFIRQEDGNGG</sequence>
<dbReference type="Gene3D" id="2.40.420.20">
    <property type="match status" value="1"/>
</dbReference>
<gene>
    <name evidence="2" type="ORF">BN569_01737</name>
</gene>
<evidence type="ECO:0000313" key="3">
    <source>
        <dbReference type="Proteomes" id="UP000018300"/>
    </source>
</evidence>
<dbReference type="Proteomes" id="UP000018300">
    <property type="component" value="Unassembled WGS sequence"/>
</dbReference>
<reference evidence="2" key="1">
    <citation type="submission" date="2012-11" db="EMBL/GenBank/DDBJ databases">
        <title>Dependencies among metagenomic species, viruses, plasmids and units of genetic variation.</title>
        <authorList>
            <person name="Nielsen H.B."/>
            <person name="Almeida M."/>
            <person name="Juncker A.S."/>
            <person name="Rasmussen S."/>
            <person name="Li J."/>
            <person name="Sunagawa S."/>
            <person name="Plichta D."/>
            <person name="Gautier L."/>
            <person name="Le Chatelier E."/>
            <person name="Peletier E."/>
            <person name="Bonde I."/>
            <person name="Nielsen T."/>
            <person name="Manichanh C."/>
            <person name="Arumugam M."/>
            <person name="Batto J."/>
            <person name="Santos M.B.Q.D."/>
            <person name="Blom N."/>
            <person name="Borruel N."/>
            <person name="Burgdorf K.S."/>
            <person name="Boumezbeur F."/>
            <person name="Casellas F."/>
            <person name="Dore J."/>
            <person name="Guarner F."/>
            <person name="Hansen T."/>
            <person name="Hildebrand F."/>
            <person name="Kaas R.S."/>
            <person name="Kennedy S."/>
            <person name="Kristiansen K."/>
            <person name="Kultima J.R."/>
            <person name="Leonard P."/>
            <person name="Levenez F."/>
            <person name="Lund O."/>
            <person name="Moumen B."/>
            <person name="Le Paslier D."/>
            <person name="Pons N."/>
            <person name="Pedersen O."/>
            <person name="Prifti E."/>
            <person name="Qin J."/>
            <person name="Raes J."/>
            <person name="Tap J."/>
            <person name="Tims S."/>
            <person name="Ussery D.W."/>
            <person name="Yamada T."/>
            <person name="MetaHit consortium"/>
            <person name="Renault P."/>
            <person name="Sicheritz-Ponten T."/>
            <person name="Bork P."/>
            <person name="Wang J."/>
            <person name="Brunak S."/>
            <person name="Ehrlich S.D."/>
        </authorList>
    </citation>
    <scope>NUCLEOTIDE SEQUENCE [LARGE SCALE GENOMIC DNA]</scope>
</reference>
<keyword evidence="1" id="KW-0472">Membrane</keyword>
<evidence type="ECO:0000256" key="1">
    <source>
        <dbReference type="SAM" id="Phobius"/>
    </source>
</evidence>
<feature type="transmembrane region" description="Helical" evidence="1">
    <location>
        <begin position="6"/>
        <end position="28"/>
    </location>
</feature>
<evidence type="ECO:0000313" key="2">
    <source>
        <dbReference type="EMBL" id="CCY75801.1"/>
    </source>
</evidence>
<evidence type="ECO:0008006" key="4">
    <source>
        <dbReference type="Google" id="ProtNLM"/>
    </source>
</evidence>
<name>R5LRR6_9FIRM</name>